<dbReference type="STRING" id="398579.Spea_0494"/>
<protein>
    <submittedName>
        <fullName evidence="1">Uncharacterized protein</fullName>
    </submittedName>
</protein>
<gene>
    <name evidence="1" type="ordered locus">Spea_0494</name>
</gene>
<name>A8GZT5_SHEPA</name>
<accession>A8GZT5</accession>
<organism evidence="1 2">
    <name type="scientific">Shewanella pealeana (strain ATCC 700345 / ANG-SQ1)</name>
    <dbReference type="NCBI Taxonomy" id="398579"/>
    <lineage>
        <taxon>Bacteria</taxon>
        <taxon>Pseudomonadati</taxon>
        <taxon>Pseudomonadota</taxon>
        <taxon>Gammaproteobacteria</taxon>
        <taxon>Alteromonadales</taxon>
        <taxon>Shewanellaceae</taxon>
        <taxon>Shewanella</taxon>
    </lineage>
</organism>
<dbReference type="AlphaFoldDB" id="A8GZT5"/>
<evidence type="ECO:0000313" key="2">
    <source>
        <dbReference type="Proteomes" id="UP000002608"/>
    </source>
</evidence>
<sequence>MCGDDKYTGKNYDHRRGWVESQLLKLTEVFAIDVAAYALLVTERE</sequence>
<dbReference type="HOGENOM" id="CLU_214989_0_0_6"/>
<dbReference type="EMBL" id="CP000851">
    <property type="protein sequence ID" value="ABV85822.1"/>
    <property type="molecule type" value="Genomic_DNA"/>
</dbReference>
<keyword evidence="2" id="KW-1185">Reference proteome</keyword>
<dbReference type="KEGG" id="spl:Spea_0494"/>
<proteinExistence type="predicted"/>
<dbReference type="eggNOG" id="ENOG5031F7B">
    <property type="taxonomic scope" value="Bacteria"/>
</dbReference>
<evidence type="ECO:0000313" key="1">
    <source>
        <dbReference type="EMBL" id="ABV85822.1"/>
    </source>
</evidence>
<dbReference type="Proteomes" id="UP000002608">
    <property type="component" value="Chromosome"/>
</dbReference>
<reference evidence="1 2" key="1">
    <citation type="submission" date="2007-10" db="EMBL/GenBank/DDBJ databases">
        <title>Complete sequence of Shewanella pealeana ATCC 700345.</title>
        <authorList>
            <consortium name="US DOE Joint Genome Institute"/>
            <person name="Copeland A."/>
            <person name="Lucas S."/>
            <person name="Lapidus A."/>
            <person name="Barry K."/>
            <person name="Glavina del Rio T."/>
            <person name="Dalin E."/>
            <person name="Tice H."/>
            <person name="Pitluck S."/>
            <person name="Chertkov O."/>
            <person name="Brettin T."/>
            <person name="Bruce D."/>
            <person name="Detter J.C."/>
            <person name="Han C."/>
            <person name="Schmutz J."/>
            <person name="Larimer F."/>
            <person name="Land M."/>
            <person name="Hauser L."/>
            <person name="Kyrpides N."/>
            <person name="Kim E."/>
            <person name="Zhao J.-S.Z."/>
            <person name="Manno D."/>
            <person name="Hawari J."/>
            <person name="Richardson P."/>
        </authorList>
    </citation>
    <scope>NUCLEOTIDE SEQUENCE [LARGE SCALE GENOMIC DNA]</scope>
    <source>
        <strain evidence="2">ATCC 700345 / ANG-SQ1</strain>
    </source>
</reference>